<dbReference type="NCBIfam" id="TIGR01549">
    <property type="entry name" value="HAD-SF-IA-v1"/>
    <property type="match status" value="1"/>
</dbReference>
<reference evidence="2 3" key="1">
    <citation type="submission" date="2018-10" db="EMBL/GenBank/DDBJ databases">
        <title>Co-occurring genomic capacity for anaerobic methane metabolism and dissimilatory sulfite reduction discovered in the Korarchaeota.</title>
        <authorList>
            <person name="Mckay L.J."/>
            <person name="Dlakic M."/>
            <person name="Fields M.W."/>
            <person name="Delmont T.O."/>
            <person name="Eren A.M."/>
            <person name="Jay Z.J."/>
            <person name="Klingelsmith K.B."/>
            <person name="Rusch D.B."/>
            <person name="Inskeep W.P."/>
        </authorList>
    </citation>
    <scope>NUCLEOTIDE SEQUENCE [LARGE SCALE GENOMIC DNA]</scope>
    <source>
        <strain evidence="2 3">WS</strain>
    </source>
</reference>
<comment type="similarity">
    <text evidence="1">Belongs to the HAD-like hydrolase superfamily.</text>
</comment>
<dbReference type="GO" id="GO:0016791">
    <property type="term" value="F:phosphatase activity"/>
    <property type="evidence" value="ECO:0007669"/>
    <property type="project" value="TreeGrafter"/>
</dbReference>
<accession>A0A429G0W8</accession>
<dbReference type="InterPro" id="IPR036412">
    <property type="entry name" value="HAD-like_sf"/>
</dbReference>
<evidence type="ECO:0000313" key="3">
    <source>
        <dbReference type="Proteomes" id="UP000278149"/>
    </source>
</evidence>
<comment type="caution">
    <text evidence="2">The sequence shown here is derived from an EMBL/GenBank/DDBJ whole genome shotgun (WGS) entry which is preliminary data.</text>
</comment>
<dbReference type="SUPFAM" id="SSF56784">
    <property type="entry name" value="HAD-like"/>
    <property type="match status" value="1"/>
</dbReference>
<dbReference type="Proteomes" id="UP000278149">
    <property type="component" value="Unassembled WGS sequence"/>
</dbReference>
<protein>
    <submittedName>
        <fullName evidence="2">HAD-IIA family hydrolase</fullName>
    </submittedName>
</protein>
<sequence>MIPRLSDYDLLILDIDGVVWLDGKPIESSVRAINEMKSEIKIVFLTNNSTRHRRTISSLLRDIGIPWVSERDIFTSASVLASLSSSLGMRNCYVVGESGLIMELEEAGIGISDEGDVCVGLDRSFNYEKLKIAVRNILSGAMFLATNYDRLLPTQEGAIPGAASIVSAISAACGREPDIIVGKPNPIMFLHASASVGAKRPLVIGDNLETDILGAMRAGMDSALLLREGRGGTGPRPKYVLRDLEELIR</sequence>
<dbReference type="EMBL" id="RCOR01000044">
    <property type="protein sequence ID" value="RSN67389.1"/>
    <property type="molecule type" value="Genomic_DNA"/>
</dbReference>
<evidence type="ECO:0000313" key="2">
    <source>
        <dbReference type="EMBL" id="RSN67389.1"/>
    </source>
</evidence>
<dbReference type="Pfam" id="PF13344">
    <property type="entry name" value="Hydrolase_6"/>
    <property type="match status" value="1"/>
</dbReference>
<dbReference type="GO" id="GO:0005737">
    <property type="term" value="C:cytoplasm"/>
    <property type="evidence" value="ECO:0007669"/>
    <property type="project" value="TreeGrafter"/>
</dbReference>
<dbReference type="Pfam" id="PF13242">
    <property type="entry name" value="Hydrolase_like"/>
    <property type="match status" value="1"/>
</dbReference>
<dbReference type="AlphaFoldDB" id="A0A429G0W8"/>
<proteinExistence type="inferred from homology"/>
<name>A0A429G0W8_9CREN</name>
<dbReference type="RefSeq" id="WP_125742817.1">
    <property type="nucleotide sequence ID" value="NZ_RCOR01000044.1"/>
</dbReference>
<evidence type="ECO:0000256" key="1">
    <source>
        <dbReference type="ARBA" id="ARBA00007958"/>
    </source>
</evidence>
<dbReference type="NCBIfam" id="TIGR01460">
    <property type="entry name" value="HAD-SF-IIA"/>
    <property type="match status" value="1"/>
</dbReference>
<keyword evidence="2" id="KW-0378">Hydrolase</keyword>
<dbReference type="PANTHER" id="PTHR19288:SF46">
    <property type="entry name" value="HALOACID DEHALOGENASE-LIKE HYDROLASE DOMAIN-CONTAINING PROTEIN 2"/>
    <property type="match status" value="1"/>
</dbReference>
<dbReference type="Gene3D" id="3.40.50.1000">
    <property type="entry name" value="HAD superfamily/HAD-like"/>
    <property type="match status" value="2"/>
</dbReference>
<organism evidence="2 3">
    <name type="scientific">Candidatus Korarchaeum cryptofilum</name>
    <dbReference type="NCBI Taxonomy" id="498846"/>
    <lineage>
        <taxon>Archaea</taxon>
        <taxon>Thermoproteota</taxon>
        <taxon>Candidatus Korarchaeia</taxon>
        <taxon>Candidatus Korarchaeales</taxon>
        <taxon>Candidatus Korarchaeaceae</taxon>
        <taxon>Candidatus Korarchaeum</taxon>
    </lineage>
</organism>
<dbReference type="PIRSF" id="PIRSF000915">
    <property type="entry name" value="PGP-type_phosphatase"/>
    <property type="match status" value="1"/>
</dbReference>
<dbReference type="InterPro" id="IPR006357">
    <property type="entry name" value="HAD-SF_hydro_IIA"/>
</dbReference>
<dbReference type="PANTHER" id="PTHR19288">
    <property type="entry name" value="4-NITROPHENYLPHOSPHATASE-RELATED"/>
    <property type="match status" value="1"/>
</dbReference>
<dbReference type="InterPro" id="IPR006439">
    <property type="entry name" value="HAD-SF_hydro_IA"/>
</dbReference>
<gene>
    <name evidence="2" type="ORF">D9Q81_08650</name>
</gene>
<dbReference type="InterPro" id="IPR023214">
    <property type="entry name" value="HAD_sf"/>
</dbReference>